<dbReference type="EMBL" id="LR796156">
    <property type="protein sequence ID" value="CAB4121860.1"/>
    <property type="molecule type" value="Genomic_DNA"/>
</dbReference>
<organism evidence="1">
    <name type="scientific">uncultured Caudovirales phage</name>
    <dbReference type="NCBI Taxonomy" id="2100421"/>
    <lineage>
        <taxon>Viruses</taxon>
        <taxon>Duplodnaviria</taxon>
        <taxon>Heunggongvirae</taxon>
        <taxon>Uroviricota</taxon>
        <taxon>Caudoviricetes</taxon>
        <taxon>Peduoviridae</taxon>
        <taxon>Maltschvirus</taxon>
        <taxon>Maltschvirus maltsch</taxon>
    </lineage>
</organism>
<sequence>MTPRVENKAIELLNAKLSFNKYYLSAIAHCDQRTAQRALSKLHQNKQVVIKDWFKHYKHWIPIYSRIRKGAIDKPKPAPIPRNEIAKKYSSDVEHQINRLMRDRARRTIKRIGI</sequence>
<gene>
    <name evidence="1" type="ORF">UFOVP20_17</name>
</gene>
<proteinExistence type="predicted"/>
<protein>
    <submittedName>
        <fullName evidence="1">Uncharacterized protein</fullName>
    </submittedName>
</protein>
<name>A0A6J5KP00_9CAUD</name>
<evidence type="ECO:0000313" key="1">
    <source>
        <dbReference type="EMBL" id="CAB4121860.1"/>
    </source>
</evidence>
<accession>A0A6J5KP00</accession>
<reference evidence="1" key="1">
    <citation type="submission" date="2020-04" db="EMBL/GenBank/DDBJ databases">
        <authorList>
            <person name="Chiriac C."/>
            <person name="Salcher M."/>
            <person name="Ghai R."/>
            <person name="Kavagutti S V."/>
        </authorList>
    </citation>
    <scope>NUCLEOTIDE SEQUENCE</scope>
</reference>